<keyword evidence="2 5" id="KW-0378">Hydrolase</keyword>
<evidence type="ECO:0000256" key="2">
    <source>
        <dbReference type="ARBA" id="ARBA00022801"/>
    </source>
</evidence>
<dbReference type="Pfam" id="PF23915">
    <property type="entry name" value="SusG_C"/>
    <property type="match status" value="1"/>
</dbReference>
<evidence type="ECO:0000256" key="3">
    <source>
        <dbReference type="ARBA" id="ARBA00023295"/>
    </source>
</evidence>
<name>A0AA96LM01_9BACL</name>
<dbReference type="GO" id="GO:0004556">
    <property type="term" value="F:alpha-amylase activity"/>
    <property type="evidence" value="ECO:0007669"/>
    <property type="project" value="TreeGrafter"/>
</dbReference>
<keyword evidence="3" id="KW-0326">Glycosidase</keyword>
<dbReference type="GO" id="GO:0009313">
    <property type="term" value="P:oligosaccharide catabolic process"/>
    <property type="evidence" value="ECO:0007669"/>
    <property type="project" value="TreeGrafter"/>
</dbReference>
<feature type="domain" description="Glycosyl hydrolase family 13 catalytic" evidence="4">
    <location>
        <begin position="42"/>
        <end position="436"/>
    </location>
</feature>
<reference evidence="5" key="1">
    <citation type="submission" date="2022-02" db="EMBL/GenBank/DDBJ databases">
        <title>Paenibacillus sp. MBLB1832 Whole Genome Shotgun Sequencing.</title>
        <authorList>
            <person name="Hwang C.Y."/>
            <person name="Cho E.-S."/>
            <person name="Seo M.-J."/>
        </authorList>
    </citation>
    <scope>NUCLEOTIDE SEQUENCE</scope>
    <source>
        <strain evidence="5">MBLB1832</strain>
    </source>
</reference>
<dbReference type="Gene3D" id="3.20.20.80">
    <property type="entry name" value="Glycosidases"/>
    <property type="match status" value="1"/>
</dbReference>
<dbReference type="PANTHER" id="PTHR10357">
    <property type="entry name" value="ALPHA-AMYLASE FAMILY MEMBER"/>
    <property type="match status" value="1"/>
</dbReference>
<accession>A0AA96LM01</accession>
<evidence type="ECO:0000313" key="6">
    <source>
        <dbReference type="Proteomes" id="UP001304650"/>
    </source>
</evidence>
<dbReference type="Gene3D" id="2.60.40.1180">
    <property type="entry name" value="Golgi alpha-mannosidase II"/>
    <property type="match status" value="1"/>
</dbReference>
<dbReference type="PROSITE" id="PS51257">
    <property type="entry name" value="PROKAR_LIPOPROTEIN"/>
    <property type="match status" value="1"/>
</dbReference>
<dbReference type="SUPFAM" id="SSF51445">
    <property type="entry name" value="(Trans)glycosidases"/>
    <property type="match status" value="1"/>
</dbReference>
<dbReference type="Proteomes" id="UP001304650">
    <property type="component" value="Chromosome"/>
</dbReference>
<keyword evidence="6" id="KW-1185">Reference proteome</keyword>
<evidence type="ECO:0000256" key="1">
    <source>
        <dbReference type="ARBA" id="ARBA00008061"/>
    </source>
</evidence>
<dbReference type="InterPro" id="IPR045857">
    <property type="entry name" value="O16G_dom_2"/>
</dbReference>
<dbReference type="RefSeq" id="WP_314798033.1">
    <property type="nucleotide sequence ID" value="NZ_CP130319.1"/>
</dbReference>
<dbReference type="AlphaFoldDB" id="A0AA96LM01"/>
<dbReference type="InterPro" id="IPR056300">
    <property type="entry name" value="SusG-like_C"/>
</dbReference>
<protein>
    <submittedName>
        <fullName evidence="5">Alpha-amylase family glycosyl hydrolase</fullName>
    </submittedName>
</protein>
<gene>
    <name evidence="5" type="ORF">MJB10_21100</name>
</gene>
<evidence type="ECO:0000259" key="4">
    <source>
        <dbReference type="SMART" id="SM00642"/>
    </source>
</evidence>
<organism evidence="5 6">
    <name type="scientific">Paenibacillus roseopurpureus</name>
    <dbReference type="NCBI Taxonomy" id="2918901"/>
    <lineage>
        <taxon>Bacteria</taxon>
        <taxon>Bacillati</taxon>
        <taxon>Bacillota</taxon>
        <taxon>Bacilli</taxon>
        <taxon>Bacillales</taxon>
        <taxon>Paenibacillaceae</taxon>
        <taxon>Paenibacillus</taxon>
    </lineage>
</organism>
<sequence>MRGIAKRSRIGLLTLACVMLIVGCSKDMTKEPSNGNHGVFYEIFVRSFQDSNGDGIGDLNGVTAKLDYLKDLGIKGIWLTPIMTSPSYHGYDVSNYYEINPQFGTIADFQALTQEAHKRGIEVIMDLVVNHSSSENPWFVESSKDKNSPYRNWYTWAEDQGRPATGQSAAGDKAWHMKNGNHYLGIFSESMPDLNFDNPDVRKEIIKVGQFWLQKGADGFRLDAAKHVYEDFTDSKKDPKTSQKNVAWWKEFRAGLQEVNKDAYLVGEIWDSIAVIAPYLDHALNSGFNFDLAKTLISSANTETAGNIAFTLERTYGLYEKSSGGNFIDAPFLSNHDQTRVMSALQGNVDHAKMAAALLLTMPGNPFLYYGEEIGMLGMKPDEYLREPMVWKAAGGAGQTTWEAPRYNKEGAPNVEAQLKDANSLLNHYKKLIQWRNEEPALQGGKISEYKTSNTHIAAYVRGEGKDSLLVVHNLSGQEQVLDLSEDNVNTGYTKVKLSTSKGNKLDGGKLVVPAYSSLIVKK</sequence>
<dbReference type="SMART" id="SM00642">
    <property type="entry name" value="Aamy"/>
    <property type="match status" value="1"/>
</dbReference>
<dbReference type="InterPro" id="IPR013780">
    <property type="entry name" value="Glyco_hydro_b"/>
</dbReference>
<dbReference type="InterPro" id="IPR006047">
    <property type="entry name" value="GH13_cat_dom"/>
</dbReference>
<dbReference type="EMBL" id="CP130319">
    <property type="protein sequence ID" value="WNR43576.1"/>
    <property type="molecule type" value="Genomic_DNA"/>
</dbReference>
<dbReference type="InterPro" id="IPR017853">
    <property type="entry name" value="GH"/>
</dbReference>
<dbReference type="Gene3D" id="3.90.400.10">
    <property type="entry name" value="Oligo-1,6-glucosidase, Domain 2"/>
    <property type="match status" value="1"/>
</dbReference>
<dbReference type="Pfam" id="PF00128">
    <property type="entry name" value="Alpha-amylase"/>
    <property type="match status" value="1"/>
</dbReference>
<evidence type="ECO:0000313" key="5">
    <source>
        <dbReference type="EMBL" id="WNR43576.1"/>
    </source>
</evidence>
<dbReference type="KEGG" id="proo:MJB10_21100"/>
<proteinExistence type="inferred from homology"/>
<comment type="similarity">
    <text evidence="1">Belongs to the glycosyl hydrolase 13 family.</text>
</comment>
<dbReference type="CDD" id="cd11316">
    <property type="entry name" value="AmyAc_bac2_AmyA"/>
    <property type="match status" value="1"/>
</dbReference>
<dbReference type="SUPFAM" id="SSF51011">
    <property type="entry name" value="Glycosyl hydrolase domain"/>
    <property type="match status" value="1"/>
</dbReference>
<dbReference type="PANTHER" id="PTHR10357:SF179">
    <property type="entry name" value="NEUTRAL AND BASIC AMINO ACID TRANSPORT PROTEIN RBAT"/>
    <property type="match status" value="1"/>
</dbReference>